<dbReference type="eggNOG" id="COG0457">
    <property type="taxonomic scope" value="Bacteria"/>
</dbReference>
<dbReference type="PROSITE" id="PS51257">
    <property type="entry name" value="PROKAR_LIPOPROTEIN"/>
    <property type="match status" value="1"/>
</dbReference>
<dbReference type="InParanoid" id="S0ETD1"/>
<dbReference type="InterPro" id="IPR011519">
    <property type="entry name" value="UnbV_ASPIC"/>
</dbReference>
<accession>S0ETD1</accession>
<name>S0ETD1_CHTCT</name>
<dbReference type="STRING" id="454171.CP488_00240"/>
<evidence type="ECO:0000313" key="4">
    <source>
        <dbReference type="Proteomes" id="UP000014227"/>
    </source>
</evidence>
<dbReference type="PANTHER" id="PTHR16026:SF0">
    <property type="entry name" value="CARTILAGE ACIDIC PROTEIN 1"/>
    <property type="match status" value="1"/>
</dbReference>
<dbReference type="EMBL" id="HF951689">
    <property type="protein sequence ID" value="CCW34738.1"/>
    <property type="molecule type" value="Genomic_DNA"/>
</dbReference>
<dbReference type="PATRIC" id="fig|1303518.3.peg.927"/>
<dbReference type="Gene3D" id="2.130.10.130">
    <property type="entry name" value="Integrin alpha, N-terminal"/>
    <property type="match status" value="2"/>
</dbReference>
<dbReference type="InterPro" id="IPR013517">
    <property type="entry name" value="FG-GAP"/>
</dbReference>
<keyword evidence="1" id="KW-0732">Signal</keyword>
<feature type="domain" description="ASPIC/UnbV" evidence="2">
    <location>
        <begin position="497"/>
        <end position="562"/>
    </location>
</feature>
<dbReference type="HOGENOM" id="CLU_017657_0_0_0"/>
<dbReference type="SUPFAM" id="SSF69318">
    <property type="entry name" value="Integrin alpha N-terminal domain"/>
    <property type="match status" value="1"/>
</dbReference>
<dbReference type="Proteomes" id="UP000014227">
    <property type="component" value="Chromosome I"/>
</dbReference>
<evidence type="ECO:0000256" key="1">
    <source>
        <dbReference type="ARBA" id="ARBA00022729"/>
    </source>
</evidence>
<dbReference type="AlphaFoldDB" id="S0ETD1"/>
<dbReference type="Pfam" id="PF07593">
    <property type="entry name" value="UnbV_ASPIC"/>
    <property type="match status" value="1"/>
</dbReference>
<dbReference type="InterPro" id="IPR028994">
    <property type="entry name" value="Integrin_alpha_N"/>
</dbReference>
<dbReference type="InterPro" id="IPR027039">
    <property type="entry name" value="Crtac1"/>
</dbReference>
<organism evidence="3 4">
    <name type="scientific">Chthonomonas calidirosea (strain DSM 23976 / ICMP 18418 / T49)</name>
    <dbReference type="NCBI Taxonomy" id="1303518"/>
    <lineage>
        <taxon>Bacteria</taxon>
        <taxon>Bacillati</taxon>
        <taxon>Armatimonadota</taxon>
        <taxon>Chthonomonadia</taxon>
        <taxon>Chthonomonadales</taxon>
        <taxon>Chthonomonadaceae</taxon>
        <taxon>Chthonomonas</taxon>
    </lineage>
</organism>
<dbReference type="KEGG" id="ccz:CCALI_00915"/>
<dbReference type="PANTHER" id="PTHR16026">
    <property type="entry name" value="CARTILAGE ACIDIC PROTEIN 1"/>
    <property type="match status" value="1"/>
</dbReference>
<protein>
    <submittedName>
        <fullName evidence="3">ASPIC and UnbV./Family description</fullName>
    </submittedName>
</protein>
<dbReference type="Pfam" id="PF13517">
    <property type="entry name" value="FG-GAP_3"/>
    <property type="match status" value="3"/>
</dbReference>
<reference evidence="4" key="1">
    <citation type="submission" date="2013-03" db="EMBL/GenBank/DDBJ databases">
        <title>Genome sequence of Chthonomonas calidirosea, the first sequenced genome from the Armatimonadetes phylum (formally candidate division OP10).</title>
        <authorList>
            <person name="Lee K.C.Y."/>
            <person name="Morgan X.C."/>
            <person name="Dunfield P.F."/>
            <person name="Tamas I."/>
            <person name="Houghton K.M."/>
            <person name="Vyssotski M."/>
            <person name="Ryan J.L.J."/>
            <person name="Lagutin K."/>
            <person name="McDonald I.R."/>
            <person name="Stott M.B."/>
        </authorList>
    </citation>
    <scope>NUCLEOTIDE SEQUENCE [LARGE SCALE GENOMIC DNA]</scope>
    <source>
        <strain evidence="4">DSM 23976 / ICMP 18418 / T49</strain>
    </source>
</reference>
<evidence type="ECO:0000259" key="2">
    <source>
        <dbReference type="Pfam" id="PF07593"/>
    </source>
</evidence>
<gene>
    <name evidence="3" type="ORF">CCALI_00915</name>
</gene>
<evidence type="ECO:0000313" key="3">
    <source>
        <dbReference type="EMBL" id="CCW34738.1"/>
    </source>
</evidence>
<keyword evidence="4" id="KW-1185">Reference proteome</keyword>
<dbReference type="OrthoDB" id="1488578at2"/>
<dbReference type="RefSeq" id="WP_016482292.1">
    <property type="nucleotide sequence ID" value="NC_021487.1"/>
</dbReference>
<sequence>MSRLYLNRRELLLSTIGAISFLGGCRPRNYDTLSKSSTASASLSPNDPPWFEDRTLQSGITFQLGHLPHPSPLNILQTIGTGCALFDFDGDGHLDLLLVGQTGTRSSSCALYHNNGNGTFTDVTPGSGLEKPGFYLGCAVGDFDNDGRPDILLTGYGVLKLFRNVGNGRFEDVSEEAGLFSPSPTSWHTSAVFFDFDRDGYLDLYVGRYVIFNSKTLQLCNYGKYKSSCGPIFYDPDFGSLYHNNGKGHFTDVTHELGLDNAHGKCLGVAVADVNGDGWPDLYLANDEMPGDLFINEKGKSFRNEGLLRGVALNGAGEMQGGMGVDFGDYDNDGLIDLFVATFEGEPDSLYHATHSGIFEYASINVGIDQPTRNMVGFGTKFIDTNNNGWLDIVIANGHIHDNEDLLDKFNRYRQPMQLFMNQAGHTFIEMSQQAGPGFTTPMVGRGLAIGDVNNDGLLDIVATDLEGRPRLLINQTPQAGNWIRLTLEGRSSNRMGLGAHATLTAGGNTWTRQCTTGGSFFSASDPRIHFGLGSVKEVEKIEVIWPSSKRSTVVRPPINKDIRVVESI</sequence>
<proteinExistence type="predicted"/>